<accession>A0A364NMM6</accession>
<keyword evidence="1" id="KW-0812">Transmembrane</keyword>
<dbReference type="EMBL" id="QKRX01000006">
    <property type="protein sequence ID" value="RAU18137.1"/>
    <property type="molecule type" value="Genomic_DNA"/>
</dbReference>
<name>A0A364NMM6_9GAMM</name>
<comment type="caution">
    <text evidence="2">The sequence shown here is derived from an EMBL/GenBank/DDBJ whole genome shotgun (WGS) entry which is preliminary data.</text>
</comment>
<protein>
    <submittedName>
        <fullName evidence="2">Uncharacterized protein</fullName>
    </submittedName>
</protein>
<dbReference type="AlphaFoldDB" id="A0A364NMM6"/>
<reference evidence="2 3" key="1">
    <citation type="submission" date="2018-06" db="EMBL/GenBank/DDBJ databases">
        <title>Nitrincola tibetense sp. nov., isolated from Lake XuguoCo on Tibetan Plateau.</title>
        <authorList>
            <person name="Xing P."/>
        </authorList>
    </citation>
    <scope>NUCLEOTIDE SEQUENCE [LARGE SCALE GENOMIC DNA]</scope>
    <source>
        <strain evidence="3">xg18</strain>
    </source>
</reference>
<keyword evidence="1" id="KW-1133">Transmembrane helix</keyword>
<evidence type="ECO:0000313" key="2">
    <source>
        <dbReference type="EMBL" id="RAU18137.1"/>
    </source>
</evidence>
<gene>
    <name evidence="2" type="ORF">DN062_10175</name>
</gene>
<sequence>MHYFLEINFEVSCMKILERLLDIELRFYERYSIKTNIIRSLAFYIVLAALLLSLEDKNLAFIYVGAYLSWLLVWTKFLILKND</sequence>
<organism evidence="2 3">
    <name type="scientific">Nitrincola tibetensis</name>
    <dbReference type="NCBI Taxonomy" id="2219697"/>
    <lineage>
        <taxon>Bacteria</taxon>
        <taxon>Pseudomonadati</taxon>
        <taxon>Pseudomonadota</taxon>
        <taxon>Gammaproteobacteria</taxon>
        <taxon>Oceanospirillales</taxon>
        <taxon>Oceanospirillaceae</taxon>
        <taxon>Nitrincola</taxon>
    </lineage>
</organism>
<evidence type="ECO:0000256" key="1">
    <source>
        <dbReference type="SAM" id="Phobius"/>
    </source>
</evidence>
<keyword evidence="3" id="KW-1185">Reference proteome</keyword>
<feature type="transmembrane region" description="Helical" evidence="1">
    <location>
        <begin position="36"/>
        <end position="54"/>
    </location>
</feature>
<keyword evidence="1" id="KW-0472">Membrane</keyword>
<evidence type="ECO:0000313" key="3">
    <source>
        <dbReference type="Proteomes" id="UP000250744"/>
    </source>
</evidence>
<feature type="transmembrane region" description="Helical" evidence="1">
    <location>
        <begin position="60"/>
        <end position="79"/>
    </location>
</feature>
<dbReference type="Proteomes" id="UP000250744">
    <property type="component" value="Unassembled WGS sequence"/>
</dbReference>
<proteinExistence type="predicted"/>